<comment type="caution">
    <text evidence="2">The sequence shown here is derived from an EMBL/GenBank/DDBJ whole genome shotgun (WGS) entry which is preliminary data.</text>
</comment>
<dbReference type="Proteomes" id="UP000729701">
    <property type="component" value="Unassembled WGS sequence"/>
</dbReference>
<evidence type="ECO:0000256" key="1">
    <source>
        <dbReference type="SAM" id="MobiDB-lite"/>
    </source>
</evidence>
<reference evidence="2" key="2">
    <citation type="journal article" date="2022" name="Microbiol. Resour. Announc.">
        <title>Metagenome Sequencing to Explore Phylogenomics of Terrestrial Cyanobacteria.</title>
        <authorList>
            <person name="Ward R.D."/>
            <person name="Stajich J.E."/>
            <person name="Johansen J.R."/>
            <person name="Huntemann M."/>
            <person name="Clum A."/>
            <person name="Foster B."/>
            <person name="Foster B."/>
            <person name="Roux S."/>
            <person name="Palaniappan K."/>
            <person name="Varghese N."/>
            <person name="Mukherjee S."/>
            <person name="Reddy T.B.K."/>
            <person name="Daum C."/>
            <person name="Copeland A."/>
            <person name="Chen I.A."/>
            <person name="Ivanova N.N."/>
            <person name="Kyrpides N.C."/>
            <person name="Shapiro N."/>
            <person name="Eloe-Fadrosh E.A."/>
            <person name="Pietrasiak N."/>
        </authorList>
    </citation>
    <scope>NUCLEOTIDE SEQUENCE</scope>
    <source>
        <strain evidence="2">GSE-NOS-MK-12-04C</strain>
    </source>
</reference>
<reference evidence="2" key="1">
    <citation type="submission" date="2021-05" db="EMBL/GenBank/DDBJ databases">
        <authorList>
            <person name="Pietrasiak N."/>
            <person name="Ward R."/>
            <person name="Stajich J.E."/>
            <person name="Kurbessoian T."/>
        </authorList>
    </citation>
    <scope>NUCLEOTIDE SEQUENCE</scope>
    <source>
        <strain evidence="2">GSE-NOS-MK-12-04C</strain>
    </source>
</reference>
<proteinExistence type="predicted"/>
<gene>
    <name evidence="2" type="ORF">KME60_07090</name>
</gene>
<evidence type="ECO:0000313" key="3">
    <source>
        <dbReference type="Proteomes" id="UP000729701"/>
    </source>
</evidence>
<sequence length="106" mass="11288">MDLTIAEFAAQLPAGDLVRRWWETAAALPADVTMNEFFAKTLKATSDAQRTKNGNLAAGSRIDGYPSPTNEPVTIDAATGMQSFVATYSVRSRVAVNLDVAISPLA</sequence>
<accession>A0A951URV1</accession>
<protein>
    <submittedName>
        <fullName evidence="2">Uncharacterized protein</fullName>
    </submittedName>
</protein>
<name>A0A951URV1_9CYAN</name>
<evidence type="ECO:0000313" key="2">
    <source>
        <dbReference type="EMBL" id="MBW4667199.1"/>
    </source>
</evidence>
<organism evidence="2 3">
    <name type="scientific">Cyanomargarita calcarea GSE-NOS-MK-12-04C</name>
    <dbReference type="NCBI Taxonomy" id="2839659"/>
    <lineage>
        <taxon>Bacteria</taxon>
        <taxon>Bacillati</taxon>
        <taxon>Cyanobacteriota</taxon>
        <taxon>Cyanophyceae</taxon>
        <taxon>Nostocales</taxon>
        <taxon>Cyanomargaritaceae</taxon>
        <taxon>Cyanomargarita</taxon>
    </lineage>
</organism>
<feature type="region of interest" description="Disordered" evidence="1">
    <location>
        <begin position="46"/>
        <end position="70"/>
    </location>
</feature>
<dbReference type="EMBL" id="JAHHGZ010000006">
    <property type="protein sequence ID" value="MBW4667199.1"/>
    <property type="molecule type" value="Genomic_DNA"/>
</dbReference>
<dbReference type="AlphaFoldDB" id="A0A951URV1"/>